<evidence type="ECO:0000313" key="10">
    <source>
        <dbReference type="EMBL" id="CAH1729098.1"/>
    </source>
</evidence>
<dbReference type="InterPro" id="IPR036237">
    <property type="entry name" value="Xyl_isomerase-like_sf"/>
</dbReference>
<dbReference type="PIRSF" id="PIRSF006241">
    <property type="entry name" value="HyI"/>
    <property type="match status" value="1"/>
</dbReference>
<dbReference type="Pfam" id="PF01261">
    <property type="entry name" value="AP_endonuc_2"/>
    <property type="match status" value="1"/>
</dbReference>
<dbReference type="PANTHER" id="PTHR43489">
    <property type="entry name" value="ISOMERASE"/>
    <property type="match status" value="1"/>
</dbReference>
<dbReference type="SUPFAM" id="SSF51658">
    <property type="entry name" value="Xylose isomerase-like"/>
    <property type="match status" value="1"/>
</dbReference>
<dbReference type="Gene3D" id="3.20.20.150">
    <property type="entry name" value="Divalent-metal-dependent TIM barrel enzymes"/>
    <property type="match status" value="1"/>
</dbReference>
<reference evidence="10" key="2">
    <citation type="submission" date="2022-10" db="EMBL/GenBank/DDBJ databases">
        <authorList>
            <consortium name="ENA_rothamsted_submissions"/>
            <consortium name="culmorum"/>
            <person name="King R."/>
        </authorList>
    </citation>
    <scope>NUCLEOTIDE SEQUENCE</scope>
</reference>
<evidence type="ECO:0000256" key="8">
    <source>
        <dbReference type="PIRSR" id="PIRSR006241-50"/>
    </source>
</evidence>
<dbReference type="AlphaFoldDB" id="A0A9P0NKM4"/>
<comment type="catalytic activity">
    <reaction evidence="1 7">
        <text>3-hydroxypyruvate = 2-hydroxy-3-oxopropanoate</text>
        <dbReference type="Rhea" id="RHEA:11952"/>
        <dbReference type="ChEBI" id="CHEBI:17180"/>
        <dbReference type="ChEBI" id="CHEBI:57978"/>
        <dbReference type="EC" id="5.3.1.22"/>
    </reaction>
</comment>
<protein>
    <recommendedName>
        <fullName evidence="5 7">Putative hydroxypyruvate isomerase</fullName>
        <ecNumber evidence="4 7">5.3.1.22</ecNumber>
    </recommendedName>
</protein>
<evidence type="ECO:0000256" key="6">
    <source>
        <dbReference type="ARBA" id="ARBA00023235"/>
    </source>
</evidence>
<dbReference type="FunFam" id="3.20.20.150:FF:000007">
    <property type="entry name" value="Hydroxypyruvate isomerase"/>
    <property type="match status" value="1"/>
</dbReference>
<evidence type="ECO:0000313" key="11">
    <source>
        <dbReference type="Proteomes" id="UP001153620"/>
    </source>
</evidence>
<feature type="active site" description="Proton donor/acceptor" evidence="8">
    <location>
        <position position="144"/>
    </location>
</feature>
<comment type="function">
    <text evidence="2 7">Catalyzes the reversible isomerization between hydroxypyruvate and 2-hydroxy-3-oxopropanoate (also termed tartronate semialdehyde).</text>
</comment>
<evidence type="ECO:0000256" key="1">
    <source>
        <dbReference type="ARBA" id="ARBA00000476"/>
    </source>
</evidence>
<organism evidence="10 11">
    <name type="scientific">Chironomus riparius</name>
    <dbReference type="NCBI Taxonomy" id="315576"/>
    <lineage>
        <taxon>Eukaryota</taxon>
        <taxon>Metazoa</taxon>
        <taxon>Ecdysozoa</taxon>
        <taxon>Arthropoda</taxon>
        <taxon>Hexapoda</taxon>
        <taxon>Insecta</taxon>
        <taxon>Pterygota</taxon>
        <taxon>Neoptera</taxon>
        <taxon>Endopterygota</taxon>
        <taxon>Diptera</taxon>
        <taxon>Nematocera</taxon>
        <taxon>Chironomoidea</taxon>
        <taxon>Chironomidae</taxon>
        <taxon>Chironominae</taxon>
        <taxon>Chironomus</taxon>
    </lineage>
</organism>
<accession>A0A9P0NKM4</accession>
<dbReference type="InterPro" id="IPR026040">
    <property type="entry name" value="HyI-like"/>
</dbReference>
<proteinExistence type="inferred from homology"/>
<dbReference type="EMBL" id="OU895879">
    <property type="protein sequence ID" value="CAH1729098.1"/>
    <property type="molecule type" value="Genomic_DNA"/>
</dbReference>
<feature type="domain" description="Xylose isomerase-like TIM barrel" evidence="9">
    <location>
        <begin position="26"/>
        <end position="258"/>
    </location>
</feature>
<evidence type="ECO:0000256" key="4">
    <source>
        <dbReference type="ARBA" id="ARBA00012570"/>
    </source>
</evidence>
<dbReference type="InterPro" id="IPR013022">
    <property type="entry name" value="Xyl_isomerase-like_TIM-brl"/>
</dbReference>
<comment type="similarity">
    <text evidence="3 7">Belongs to the hyi family.</text>
</comment>
<sequence length="263" mass="29865">MSIKMRFSANLGFLFRESSNILEQYRLAKLAGFSAVEHPFPESNINHDELLAIKVESKLEVALVNIELDDAKFGCASMPNKKNDFHQRLENTVKFAKKFDCKKIHLMSGKLESSPTNENRETFVANLKYAAPFLEKEGMIGVIEPINNYSVPGYFLRDYKFAIEAIKKVGSNNIKLMVDIFHLQMIQGNIINSLKDFAPYIGHIQIAQAPNRNEPNTDGELNYKYILAEISKIGYDGYIGLEYKPLTSTVDGLKWLKEFGLDI</sequence>
<dbReference type="Proteomes" id="UP001153620">
    <property type="component" value="Chromosome 3"/>
</dbReference>
<dbReference type="EC" id="5.3.1.22" evidence="4 7"/>
<feature type="active site" description="Proton donor/acceptor" evidence="8">
    <location>
        <position position="242"/>
    </location>
</feature>
<reference evidence="10" key="1">
    <citation type="submission" date="2022-01" db="EMBL/GenBank/DDBJ databases">
        <authorList>
            <person name="King R."/>
        </authorList>
    </citation>
    <scope>NUCLEOTIDE SEQUENCE</scope>
</reference>
<keyword evidence="11" id="KW-1185">Reference proteome</keyword>
<name>A0A9P0NKM4_9DIPT</name>
<evidence type="ECO:0000256" key="5">
    <source>
        <dbReference type="ARBA" id="ARBA00017985"/>
    </source>
</evidence>
<dbReference type="InterPro" id="IPR050417">
    <property type="entry name" value="Sugar_Epim/Isomerase"/>
</dbReference>
<evidence type="ECO:0000259" key="9">
    <source>
        <dbReference type="Pfam" id="PF01261"/>
    </source>
</evidence>
<dbReference type="PANTHER" id="PTHR43489:SF6">
    <property type="entry name" value="HYDROXYPYRUVATE ISOMERASE-RELATED"/>
    <property type="match status" value="1"/>
</dbReference>
<evidence type="ECO:0000256" key="3">
    <source>
        <dbReference type="ARBA" id="ARBA00005962"/>
    </source>
</evidence>
<dbReference type="GO" id="GO:0046487">
    <property type="term" value="P:glyoxylate metabolic process"/>
    <property type="evidence" value="ECO:0007669"/>
    <property type="project" value="TreeGrafter"/>
</dbReference>
<gene>
    <name evidence="10" type="ORF">CHIRRI_LOCUS11236</name>
</gene>
<dbReference type="GO" id="GO:0008903">
    <property type="term" value="F:hydroxypyruvate isomerase activity"/>
    <property type="evidence" value="ECO:0007669"/>
    <property type="project" value="UniProtKB-EC"/>
</dbReference>
<evidence type="ECO:0000256" key="2">
    <source>
        <dbReference type="ARBA" id="ARBA00002968"/>
    </source>
</evidence>
<keyword evidence="6 7" id="KW-0413">Isomerase</keyword>
<evidence type="ECO:0000256" key="7">
    <source>
        <dbReference type="PIRNR" id="PIRNR006241"/>
    </source>
</evidence>